<name>A0ABT7VUL0_9GAMM</name>
<gene>
    <name evidence="1" type="ORF">QUF54_07795</name>
</gene>
<dbReference type="EMBL" id="JAUCGM010000525">
    <property type="protein sequence ID" value="MDM8563241.1"/>
    <property type="molecule type" value="Genomic_DNA"/>
</dbReference>
<evidence type="ECO:0000313" key="1">
    <source>
        <dbReference type="EMBL" id="MDM8563241.1"/>
    </source>
</evidence>
<proteinExistence type="predicted"/>
<accession>A0ABT7VUL0</accession>
<organism evidence="1 2">
    <name type="scientific">Candidatus Marithioploca araucensis</name>
    <dbReference type="NCBI Taxonomy" id="70273"/>
    <lineage>
        <taxon>Bacteria</taxon>
        <taxon>Pseudomonadati</taxon>
        <taxon>Pseudomonadota</taxon>
        <taxon>Gammaproteobacteria</taxon>
        <taxon>Thiotrichales</taxon>
        <taxon>Thiotrichaceae</taxon>
        <taxon>Candidatus Marithioploca</taxon>
    </lineage>
</organism>
<reference evidence="1" key="1">
    <citation type="submission" date="2023-06" db="EMBL/GenBank/DDBJ databases">
        <title>Uncultivated large filamentous bacteria from sulfidic sediments reveal new species and different genomic features in energy metabolism and defense.</title>
        <authorList>
            <person name="Fonseca A."/>
        </authorList>
    </citation>
    <scope>NUCLEOTIDE SEQUENCE</scope>
    <source>
        <strain evidence="1">HSG4</strain>
    </source>
</reference>
<sequence length="151" mass="17340">MKLLFKMFISGRNKEGLSEREIQNCLWAWEFLLSGKNNIKLVTYEANQHNSRTRFSETKNVVYLGADVKPGNGIEANSRMSILACLAHELSHAQRFELGFQRPIELPDVLIDEAETSLHASFISVLSPKDRDDLIEDARDRLNQWLAHLKE</sequence>
<evidence type="ECO:0000313" key="2">
    <source>
        <dbReference type="Proteomes" id="UP001171945"/>
    </source>
</evidence>
<keyword evidence="2" id="KW-1185">Reference proteome</keyword>
<comment type="caution">
    <text evidence="1">The sequence shown here is derived from an EMBL/GenBank/DDBJ whole genome shotgun (WGS) entry which is preliminary data.</text>
</comment>
<protein>
    <submittedName>
        <fullName evidence="1">Uncharacterized protein</fullName>
    </submittedName>
</protein>
<dbReference type="Proteomes" id="UP001171945">
    <property type="component" value="Unassembled WGS sequence"/>
</dbReference>